<accession>A0A1Q2CRF1</accession>
<keyword evidence="1" id="KW-0175">Coiled coil</keyword>
<evidence type="ECO:0000313" key="3">
    <source>
        <dbReference type="Proteomes" id="UP000188145"/>
    </source>
</evidence>
<dbReference type="RefSeq" id="WP_077686952.1">
    <property type="nucleotide sequence ID" value="NZ_CP019606.1"/>
</dbReference>
<organism evidence="2 3">
    <name type="scientific">Tessaracoccus aquimaris</name>
    <dbReference type="NCBI Taxonomy" id="1332264"/>
    <lineage>
        <taxon>Bacteria</taxon>
        <taxon>Bacillati</taxon>
        <taxon>Actinomycetota</taxon>
        <taxon>Actinomycetes</taxon>
        <taxon>Propionibacteriales</taxon>
        <taxon>Propionibacteriaceae</taxon>
        <taxon>Tessaracoccus</taxon>
    </lineage>
</organism>
<dbReference type="Proteomes" id="UP000188145">
    <property type="component" value="Chromosome"/>
</dbReference>
<feature type="coiled-coil region" evidence="1">
    <location>
        <begin position="4"/>
        <end position="31"/>
    </location>
</feature>
<dbReference type="EMBL" id="CP019606">
    <property type="protein sequence ID" value="AQP48610.1"/>
    <property type="molecule type" value="Genomic_DNA"/>
</dbReference>
<proteinExistence type="predicted"/>
<sequence>MDLYTILQELLRRVKAAIEAAQRTRDTAEAQPLQVVAEHYRLSDAVQSAWNLDLSEFKVLTGASAVLGGAASLAANAAEMACRAVHEANMQSLSRQRTELDKFQALLEAAISALRTDVIQWGNTVIALSALDKQVNSLQTGEGWTGAASVSYGGFAGARGQAAGIMNGAAGDLPGALVKVSAANQLAADKVRESIARAKQSLRQPSPAFGTFYRTRSVSGHLAEITVHLNAATGGELTQGQADSLNNAANTALADLQASLP</sequence>
<keyword evidence="3" id="KW-1185">Reference proteome</keyword>
<dbReference type="AlphaFoldDB" id="A0A1Q2CRF1"/>
<evidence type="ECO:0000256" key="1">
    <source>
        <dbReference type="SAM" id="Coils"/>
    </source>
</evidence>
<name>A0A1Q2CRF1_9ACTN</name>
<dbReference type="KEGG" id="tes:BW730_14975"/>
<gene>
    <name evidence="2" type="ORF">BW730_14975</name>
</gene>
<dbReference type="STRING" id="1332264.BW730_14975"/>
<evidence type="ECO:0000313" key="2">
    <source>
        <dbReference type="EMBL" id="AQP48610.1"/>
    </source>
</evidence>
<reference evidence="3" key="1">
    <citation type="submission" date="2017-02" db="EMBL/GenBank/DDBJ databases">
        <title>Tessaracoccus aquaemaris sp. nov., isolated from the intestine of a Korean rockfish, Sebastes schlegelii, in a marine aquaculture pond.</title>
        <authorList>
            <person name="Tak E.J."/>
            <person name="Bae J.-W."/>
        </authorList>
    </citation>
    <scope>NUCLEOTIDE SEQUENCE [LARGE SCALE GENOMIC DNA]</scope>
    <source>
        <strain evidence="3">NSG39</strain>
    </source>
</reference>
<protein>
    <submittedName>
        <fullName evidence="2">Uncharacterized protein</fullName>
    </submittedName>
</protein>